<dbReference type="SUPFAM" id="SSF109604">
    <property type="entry name" value="HD-domain/PDEase-like"/>
    <property type="match status" value="1"/>
</dbReference>
<dbReference type="Gene3D" id="1.10.3210.10">
    <property type="entry name" value="Hypothetical protein af1432"/>
    <property type="match status" value="1"/>
</dbReference>
<dbReference type="InterPro" id="IPR003607">
    <property type="entry name" value="HD/PDEase_dom"/>
</dbReference>
<protein>
    <submittedName>
        <fullName evidence="2">HD domain-containing protein</fullName>
    </submittedName>
</protein>
<dbReference type="SMART" id="SM00471">
    <property type="entry name" value="HDc"/>
    <property type="match status" value="1"/>
</dbReference>
<dbReference type="AlphaFoldDB" id="A0A6L5X7E5"/>
<sequence length="188" mass="21256">MTAYFKKQMDKESNRRIAADISAYGKEVIDSELFRKAFAQKHHTNTTVGEHTLNVTAAALRMCYALEKTGLRLDRRAVTIGALCHDLGIIGRYEKFENNRVCCRLHPIDSVRISRKLVPEIDHKTEEIIRCHMWPLNGWMPTSAEGYLITVADKYSSIRELLYRPALPLLRHETAGMILGALVCGAVG</sequence>
<dbReference type="InterPro" id="IPR006674">
    <property type="entry name" value="HD_domain"/>
</dbReference>
<dbReference type="CDD" id="cd00077">
    <property type="entry name" value="HDc"/>
    <property type="match status" value="1"/>
</dbReference>
<comment type="caution">
    <text evidence="2">The sequence shown here is derived from an EMBL/GenBank/DDBJ whole genome shotgun (WGS) entry which is preliminary data.</text>
</comment>
<gene>
    <name evidence="2" type="ORF">FYJ35_09750</name>
</gene>
<reference evidence="2 3" key="1">
    <citation type="submission" date="2019-08" db="EMBL/GenBank/DDBJ databases">
        <title>In-depth cultivation of the pig gut microbiome towards novel bacterial diversity and tailored functional studies.</title>
        <authorList>
            <person name="Wylensek D."/>
            <person name="Hitch T.C.A."/>
            <person name="Clavel T."/>
        </authorList>
    </citation>
    <scope>NUCLEOTIDE SEQUENCE [LARGE SCALE GENOMIC DNA]</scope>
    <source>
        <strain evidence="2 3">Oil+RF-744-WCA-WT-11</strain>
    </source>
</reference>
<feature type="domain" description="HD/PDEase" evidence="1">
    <location>
        <begin position="44"/>
        <end position="167"/>
    </location>
</feature>
<dbReference type="EMBL" id="VULZ01000010">
    <property type="protein sequence ID" value="MSS15315.1"/>
    <property type="molecule type" value="Genomic_DNA"/>
</dbReference>
<dbReference type="RefSeq" id="WP_154526032.1">
    <property type="nucleotide sequence ID" value="NZ_VULZ01000010.1"/>
</dbReference>
<proteinExistence type="predicted"/>
<name>A0A6L5X7E5_9FIRM</name>
<evidence type="ECO:0000259" key="1">
    <source>
        <dbReference type="SMART" id="SM00471"/>
    </source>
</evidence>
<dbReference type="Proteomes" id="UP000481852">
    <property type="component" value="Unassembled WGS sequence"/>
</dbReference>
<dbReference type="Pfam" id="PF01966">
    <property type="entry name" value="HD"/>
    <property type="match status" value="1"/>
</dbReference>
<keyword evidence="3" id="KW-1185">Reference proteome</keyword>
<organism evidence="2 3">
    <name type="scientific">Porcincola intestinalis</name>
    <dbReference type="NCBI Taxonomy" id="2606632"/>
    <lineage>
        <taxon>Bacteria</taxon>
        <taxon>Bacillati</taxon>
        <taxon>Bacillota</taxon>
        <taxon>Clostridia</taxon>
        <taxon>Lachnospirales</taxon>
        <taxon>Lachnospiraceae</taxon>
        <taxon>Porcincola</taxon>
    </lineage>
</organism>
<evidence type="ECO:0000313" key="2">
    <source>
        <dbReference type="EMBL" id="MSS15315.1"/>
    </source>
</evidence>
<accession>A0A6L5X7E5</accession>
<evidence type="ECO:0000313" key="3">
    <source>
        <dbReference type="Proteomes" id="UP000481852"/>
    </source>
</evidence>